<organism evidence="7 8">
    <name type="scientific">Dactylosporangium darangshiense</name>
    <dbReference type="NCBI Taxonomy" id="579108"/>
    <lineage>
        <taxon>Bacteria</taxon>
        <taxon>Bacillati</taxon>
        <taxon>Actinomycetota</taxon>
        <taxon>Actinomycetes</taxon>
        <taxon>Micromonosporales</taxon>
        <taxon>Micromonosporaceae</taxon>
        <taxon>Dactylosporangium</taxon>
    </lineage>
</organism>
<comment type="subcellular location">
    <subcellularLocation>
        <location evidence="1">Cell membrane</location>
        <topology evidence="1">Multi-pass membrane protein</topology>
    </subcellularLocation>
</comment>
<feature type="transmembrane region" description="Helical" evidence="6">
    <location>
        <begin position="62"/>
        <end position="83"/>
    </location>
</feature>
<dbReference type="PANTHER" id="PTHR30086">
    <property type="entry name" value="ARGININE EXPORTER PROTEIN ARGO"/>
    <property type="match status" value="1"/>
</dbReference>
<comment type="caution">
    <text evidence="7">The sequence shown here is derived from an EMBL/GenBank/DDBJ whole genome shotgun (WGS) entry which is preliminary data.</text>
</comment>
<dbReference type="InterPro" id="IPR001123">
    <property type="entry name" value="LeuE-type"/>
</dbReference>
<evidence type="ECO:0000256" key="5">
    <source>
        <dbReference type="ARBA" id="ARBA00023136"/>
    </source>
</evidence>
<dbReference type="RefSeq" id="WP_345128028.1">
    <property type="nucleotide sequence ID" value="NZ_BAABAT010000008.1"/>
</dbReference>
<keyword evidence="3 6" id="KW-0812">Transmembrane</keyword>
<feature type="transmembrane region" description="Helical" evidence="6">
    <location>
        <begin position="187"/>
        <end position="205"/>
    </location>
</feature>
<feature type="transmembrane region" description="Helical" evidence="6">
    <location>
        <begin position="37"/>
        <end position="55"/>
    </location>
</feature>
<name>A0ABP8D8Q1_9ACTN</name>
<keyword evidence="4 6" id="KW-1133">Transmembrane helix</keyword>
<evidence type="ECO:0000313" key="7">
    <source>
        <dbReference type="EMBL" id="GAA4249835.1"/>
    </source>
</evidence>
<evidence type="ECO:0000256" key="3">
    <source>
        <dbReference type="ARBA" id="ARBA00022692"/>
    </source>
</evidence>
<protein>
    <submittedName>
        <fullName evidence="7">LysE family transporter</fullName>
    </submittedName>
</protein>
<keyword evidence="2" id="KW-1003">Cell membrane</keyword>
<evidence type="ECO:0000256" key="1">
    <source>
        <dbReference type="ARBA" id="ARBA00004651"/>
    </source>
</evidence>
<evidence type="ECO:0000313" key="8">
    <source>
        <dbReference type="Proteomes" id="UP001500620"/>
    </source>
</evidence>
<evidence type="ECO:0000256" key="6">
    <source>
        <dbReference type="SAM" id="Phobius"/>
    </source>
</evidence>
<reference evidence="8" key="1">
    <citation type="journal article" date="2019" name="Int. J. Syst. Evol. Microbiol.">
        <title>The Global Catalogue of Microorganisms (GCM) 10K type strain sequencing project: providing services to taxonomists for standard genome sequencing and annotation.</title>
        <authorList>
            <consortium name="The Broad Institute Genomics Platform"/>
            <consortium name="The Broad Institute Genome Sequencing Center for Infectious Disease"/>
            <person name="Wu L."/>
            <person name="Ma J."/>
        </authorList>
    </citation>
    <scope>NUCLEOTIDE SEQUENCE [LARGE SCALE GENOMIC DNA]</scope>
    <source>
        <strain evidence="8">JCM 17441</strain>
    </source>
</reference>
<feature type="transmembrane region" description="Helical" evidence="6">
    <location>
        <begin position="146"/>
        <end position="166"/>
    </location>
</feature>
<evidence type="ECO:0000256" key="2">
    <source>
        <dbReference type="ARBA" id="ARBA00022475"/>
    </source>
</evidence>
<keyword evidence="8" id="KW-1185">Reference proteome</keyword>
<evidence type="ECO:0000256" key="4">
    <source>
        <dbReference type="ARBA" id="ARBA00022989"/>
    </source>
</evidence>
<accession>A0ABP8D8Q1</accession>
<keyword evidence="5 6" id="KW-0472">Membrane</keyword>
<proteinExistence type="predicted"/>
<dbReference type="Proteomes" id="UP001500620">
    <property type="component" value="Unassembled WGS sequence"/>
</dbReference>
<dbReference type="PANTHER" id="PTHR30086:SF20">
    <property type="entry name" value="ARGININE EXPORTER PROTEIN ARGO-RELATED"/>
    <property type="match status" value="1"/>
</dbReference>
<dbReference type="Pfam" id="PF01810">
    <property type="entry name" value="LysE"/>
    <property type="match status" value="1"/>
</dbReference>
<sequence>MSASSLAAFWLLAALLIVVPGADWAFTLAAGARSRAVGPAVAGLAAGYCALTAAVSAGVGALVAGSPAAMTALTVAGGAYLVWHGATTLLSRPAAAPAAVAAPAPGGWPVFRRGVGVSALNPKALLLFLALLPQFTDPAAPWPVPAQLAALGLTFTATCAAFYTALGTAARTLLSARPRATAAVTRTAGAAMLLLGAALLAGRLVG</sequence>
<gene>
    <name evidence="7" type="ORF">GCM10022255_035590</name>
</gene>
<dbReference type="EMBL" id="BAABAT010000008">
    <property type="protein sequence ID" value="GAA4249835.1"/>
    <property type="molecule type" value="Genomic_DNA"/>
</dbReference>